<dbReference type="Proteomes" id="UP001234202">
    <property type="component" value="Unassembled WGS sequence"/>
</dbReference>
<comment type="caution">
    <text evidence="1">The sequence shown here is derived from an EMBL/GenBank/DDBJ whole genome shotgun (WGS) entry which is preliminary data.</text>
</comment>
<protein>
    <submittedName>
        <fullName evidence="1">Uncharacterized protein</fullName>
    </submittedName>
</protein>
<proteinExistence type="predicted"/>
<gene>
    <name evidence="1" type="ORF">QFC24_006737</name>
</gene>
<organism evidence="1 2">
    <name type="scientific">Naganishia onofrii</name>
    <dbReference type="NCBI Taxonomy" id="1851511"/>
    <lineage>
        <taxon>Eukaryota</taxon>
        <taxon>Fungi</taxon>
        <taxon>Dikarya</taxon>
        <taxon>Basidiomycota</taxon>
        <taxon>Agaricomycotina</taxon>
        <taxon>Tremellomycetes</taxon>
        <taxon>Filobasidiales</taxon>
        <taxon>Filobasidiaceae</taxon>
        <taxon>Naganishia</taxon>
    </lineage>
</organism>
<sequence>MDGPLHPELALARYLPSMPLNDTWLKVYRYLVPSAKIPLETSSPSAVVTAELVEIPAGLTDDGNPSVPACIVRPKSTTTTTTAKHPAILWFHGGGMVLGSHTMDLSMMKTWAQELDAVIISIEYRLAPEHKAPAAVDDAFTGWQWMVNHAVELGIDVDRLVVAGASAGGGVAATTVQRIHDSGSPIQPILQLLVYPMLDDRTVLRFDDSVKAHVWSPKANRYGWTSYLGCTPGNADVPAYSVAARRKDLTGLPALWIGVGTLDLFHDEDLAYAKRLEESGTRVTRFVSHGAFHAFEGLFPGSGPAKDFKQSQVDALRAAFASR</sequence>
<evidence type="ECO:0000313" key="1">
    <source>
        <dbReference type="EMBL" id="KAJ9116504.1"/>
    </source>
</evidence>
<dbReference type="EMBL" id="JASBWV010000037">
    <property type="protein sequence ID" value="KAJ9116504.1"/>
    <property type="molecule type" value="Genomic_DNA"/>
</dbReference>
<evidence type="ECO:0000313" key="2">
    <source>
        <dbReference type="Proteomes" id="UP001234202"/>
    </source>
</evidence>
<reference evidence="1" key="1">
    <citation type="submission" date="2023-04" db="EMBL/GenBank/DDBJ databases">
        <title>Draft Genome sequencing of Naganishia species isolated from polar environments using Oxford Nanopore Technology.</title>
        <authorList>
            <person name="Leo P."/>
            <person name="Venkateswaran K."/>
        </authorList>
    </citation>
    <scope>NUCLEOTIDE SEQUENCE</scope>
    <source>
        <strain evidence="1">DBVPG 5303</strain>
    </source>
</reference>
<name>A0ACC2WZF7_9TREE</name>
<keyword evidence="2" id="KW-1185">Reference proteome</keyword>
<accession>A0ACC2WZF7</accession>